<evidence type="ECO:0000313" key="2">
    <source>
        <dbReference type="EMBL" id="KAK3769807.1"/>
    </source>
</evidence>
<evidence type="ECO:0000313" key="3">
    <source>
        <dbReference type="Proteomes" id="UP001283361"/>
    </source>
</evidence>
<name>A0AAE0ZI73_9GAST</name>
<feature type="compositionally biased region" description="Basic and acidic residues" evidence="1">
    <location>
        <begin position="169"/>
        <end position="181"/>
    </location>
</feature>
<feature type="compositionally biased region" description="Polar residues" evidence="1">
    <location>
        <begin position="121"/>
        <end position="139"/>
    </location>
</feature>
<sequence>MAASAVASHNPLISRASSTKFSMVSSSLESNSTAQSTNSITKGKLYRQITPRKKINKFGVDKTDYKAYFLSSTVFPTAVRTTLLAEMQEINPHKCGFDIVERRQINSFDKEDRENGRHNDLNSNDTNTACTTRTHSTVNAPPPTAVMSMTDRSLQSAPVVAINILERSTGSHEDAQDRDRQGSFTLSREATSAAAAKGTTVNKPKSNLRSAASASSQEIQNAKINENDVNDSTKKGQEYQLEDKELDEKARAQIEIIKRRLQDEKEQRRHKPKSRAFHRLTAFSSGDAMRLIKYNWMSREDRVALEKEAGEDIRDPLYLNTFFPDERPVRFHKTSLPTVRKSTQKSRPWTVNEKTFNARAAAALKKSVTNPVKSAGTYKSSTFPVAGTLRAAARSTGNVTRRSIGGWRGQNQGEVEVEDESDDFDGDYLYEENNGYGGVIRRRRRKGPLLEVRPFLAGGVEGDTAQVLGDQRNKLRGKDGCLHSRVKQCVRFVRYRERQDKQGDDRPLKAEAGRYRPMSKTDISDHRPPNPPPSPEQKMQRSVDAYRKYVDNIAVQTKYVASKSSPGKYQTPQPSTAFKTTALTSRSLHTRGSNSNLASAGHPPTLLDTDSIVVRSVMDSNLPDMADPSMYIATTPGRHNAPAIYAKEAVDVGQALAIRRISPKLSTNRIVAGTRGVIAQEQSAGLDRKEETPRWATVDSDDGEDIGEMTPTNAIVVPQATKSECLSEYSTVIDKEDRA</sequence>
<dbReference type="AlphaFoldDB" id="A0AAE0ZI73"/>
<organism evidence="2 3">
    <name type="scientific">Elysia crispata</name>
    <name type="common">lettuce slug</name>
    <dbReference type="NCBI Taxonomy" id="231223"/>
    <lineage>
        <taxon>Eukaryota</taxon>
        <taxon>Metazoa</taxon>
        <taxon>Spiralia</taxon>
        <taxon>Lophotrochozoa</taxon>
        <taxon>Mollusca</taxon>
        <taxon>Gastropoda</taxon>
        <taxon>Heterobranchia</taxon>
        <taxon>Euthyneura</taxon>
        <taxon>Panpulmonata</taxon>
        <taxon>Sacoglossa</taxon>
        <taxon>Placobranchoidea</taxon>
        <taxon>Plakobranchidae</taxon>
        <taxon>Elysia</taxon>
    </lineage>
</organism>
<protein>
    <submittedName>
        <fullName evidence="2">Uncharacterized protein</fullName>
    </submittedName>
</protein>
<proteinExistence type="predicted"/>
<gene>
    <name evidence="2" type="ORF">RRG08_046912</name>
</gene>
<dbReference type="Proteomes" id="UP001283361">
    <property type="component" value="Unassembled WGS sequence"/>
</dbReference>
<evidence type="ECO:0000256" key="1">
    <source>
        <dbReference type="SAM" id="MobiDB-lite"/>
    </source>
</evidence>
<comment type="caution">
    <text evidence="2">The sequence shown here is derived from an EMBL/GenBank/DDBJ whole genome shotgun (WGS) entry which is preliminary data.</text>
</comment>
<feature type="compositionally biased region" description="Basic and acidic residues" evidence="1">
    <location>
        <begin position="231"/>
        <end position="244"/>
    </location>
</feature>
<feature type="region of interest" description="Disordered" evidence="1">
    <location>
        <begin position="683"/>
        <end position="710"/>
    </location>
</feature>
<feature type="region of interest" description="Disordered" evidence="1">
    <location>
        <begin position="108"/>
        <end position="143"/>
    </location>
</feature>
<reference evidence="2" key="1">
    <citation type="journal article" date="2023" name="G3 (Bethesda)">
        <title>A reference genome for the long-term kleptoplast-retaining sea slug Elysia crispata morphotype clarki.</title>
        <authorList>
            <person name="Eastman K.E."/>
            <person name="Pendleton A.L."/>
            <person name="Shaikh M.A."/>
            <person name="Suttiyut T."/>
            <person name="Ogas R."/>
            <person name="Tomko P."/>
            <person name="Gavelis G."/>
            <person name="Widhalm J.R."/>
            <person name="Wisecaver J.H."/>
        </authorList>
    </citation>
    <scope>NUCLEOTIDE SEQUENCE</scope>
    <source>
        <strain evidence="2">ECLA1</strain>
    </source>
</reference>
<feature type="region of interest" description="Disordered" evidence="1">
    <location>
        <begin position="497"/>
        <end position="542"/>
    </location>
</feature>
<accession>A0AAE0ZI73</accession>
<feature type="region of interest" description="Disordered" evidence="1">
    <location>
        <begin position="167"/>
        <end position="244"/>
    </location>
</feature>
<feature type="compositionally biased region" description="Basic and acidic residues" evidence="1">
    <location>
        <begin position="108"/>
        <end position="120"/>
    </location>
</feature>
<feature type="compositionally biased region" description="Basic and acidic residues" evidence="1">
    <location>
        <begin position="497"/>
        <end position="514"/>
    </location>
</feature>
<keyword evidence="3" id="KW-1185">Reference proteome</keyword>
<feature type="compositionally biased region" description="Polar residues" evidence="1">
    <location>
        <begin position="199"/>
        <end position="224"/>
    </location>
</feature>
<dbReference type="EMBL" id="JAWDGP010003890">
    <property type="protein sequence ID" value="KAK3769807.1"/>
    <property type="molecule type" value="Genomic_DNA"/>
</dbReference>